<name>A0AAW0EP90_9TRYP</name>
<dbReference type="AlphaFoldDB" id="A0AAW0EP90"/>
<evidence type="ECO:0000256" key="1">
    <source>
        <dbReference type="SAM" id="MobiDB-lite"/>
    </source>
</evidence>
<proteinExistence type="predicted"/>
<dbReference type="InterPro" id="IPR036047">
    <property type="entry name" value="F-box-like_dom_sf"/>
</dbReference>
<feature type="region of interest" description="Disordered" evidence="1">
    <location>
        <begin position="341"/>
        <end position="360"/>
    </location>
</feature>
<feature type="compositionally biased region" description="Basic and acidic residues" evidence="1">
    <location>
        <begin position="378"/>
        <end position="396"/>
    </location>
</feature>
<feature type="region of interest" description="Disordered" evidence="1">
    <location>
        <begin position="235"/>
        <end position="264"/>
    </location>
</feature>
<feature type="domain" description="F-box" evidence="2">
    <location>
        <begin position="423"/>
        <end position="462"/>
    </location>
</feature>
<dbReference type="CDD" id="cd09917">
    <property type="entry name" value="F-box_SF"/>
    <property type="match status" value="1"/>
</dbReference>
<dbReference type="Pfam" id="PF00646">
    <property type="entry name" value="F-box"/>
    <property type="match status" value="1"/>
</dbReference>
<comment type="caution">
    <text evidence="3">The sequence shown here is derived from an EMBL/GenBank/DDBJ whole genome shotgun (WGS) entry which is preliminary data.</text>
</comment>
<evidence type="ECO:0000313" key="3">
    <source>
        <dbReference type="EMBL" id="KAK7195973.1"/>
    </source>
</evidence>
<feature type="region of interest" description="Disordered" evidence="1">
    <location>
        <begin position="541"/>
        <end position="562"/>
    </location>
</feature>
<dbReference type="EMBL" id="JAECZO010000066">
    <property type="protein sequence ID" value="KAK7195973.1"/>
    <property type="molecule type" value="Genomic_DNA"/>
</dbReference>
<dbReference type="InterPro" id="IPR001810">
    <property type="entry name" value="F-box_dom"/>
</dbReference>
<dbReference type="SMART" id="SM00256">
    <property type="entry name" value="FBOX"/>
    <property type="match status" value="1"/>
</dbReference>
<accession>A0AAW0EP90</accession>
<gene>
    <name evidence="3" type="ORF">NESM_000530600</name>
</gene>
<reference evidence="3 4" key="1">
    <citation type="journal article" date="2021" name="MBio">
        <title>A New Model Trypanosomatid, Novymonas esmeraldas: Genomic Perception of Its 'Candidatus Pandoraea novymonadis' Endosymbiont.</title>
        <authorList>
            <person name="Zakharova A."/>
            <person name="Saura A."/>
            <person name="Butenko A."/>
            <person name="Podesvova L."/>
            <person name="Warmusova S."/>
            <person name="Kostygov A.Y."/>
            <person name="Nenarokova A."/>
            <person name="Lukes J."/>
            <person name="Opperdoes F.R."/>
            <person name="Yurchenko V."/>
        </authorList>
    </citation>
    <scope>NUCLEOTIDE SEQUENCE [LARGE SCALE GENOMIC DNA]</scope>
    <source>
        <strain evidence="3 4">E262AT.01</strain>
    </source>
</reference>
<feature type="region of interest" description="Disordered" evidence="1">
    <location>
        <begin position="610"/>
        <end position="630"/>
    </location>
</feature>
<dbReference type="Proteomes" id="UP001430356">
    <property type="component" value="Unassembled WGS sequence"/>
</dbReference>
<evidence type="ECO:0000259" key="2">
    <source>
        <dbReference type="SMART" id="SM00256"/>
    </source>
</evidence>
<feature type="region of interest" description="Disordered" evidence="1">
    <location>
        <begin position="153"/>
        <end position="187"/>
    </location>
</feature>
<sequence length="711" mass="77556">MAASSPPHPVDAAAEEACGSLHHDAAVLLRRLHCPCPSPAQGRGGRLPSMDTVSLLDVLLHANAIHALSFWVLRAVVFELQHTTIGAEELLACCETLQHARDALDRQLCSLVIAPLLHSCLLFYVDVTAYDEAALQRDVAALLAPGGGPARYCDDAGDDDDNVDDDAEEAQHHTASESGATDRLGDGGDVLVTAVQQRRWHRERLGILAAPPPKSNVAVLLLSLCGALLTPRRARRRDDVPPPASAASSCPWLTPPPSPSSASAVGERWRTLAYHPRVMASLVRRGASSLTTACPRRSSPRGDGHALQLTRPHTHGAAQRQQQQQQRCTVSLLDGEDEAVRESAHPGTLRRGRPGTVAAAGPQRRLVDVCAAVSKRTRPERPHWSEPVDNVDDHLASDTQTPCEGLPPPQHPPAHLRSVAVRLPVEVQRLCLEYVTPRYVRTASFVCRRWHHLIRHAPVATALHHALHTSTAVTQAYTRFFQQEWGARSLPVSLLTPIHRLRAGVLLLGDDATERLQQDWRRCRRNRDVCGYTREHYRRCGGRHADTRGGEGGDVTEQPASGAAAPPLSVVLYVYYVLCVRSVADDLSATLATVLEAWAAELTWTDVWTNASATPRSPPPSGSSGRLRRESERQQKLVWSLLNQTSTASTAGDSEDVFEHLWSHWPAVQEVLAHSREPAPRRASMGEDEEGMGVWDDAQAAAHTGRSIAQQ</sequence>
<organism evidence="3 4">
    <name type="scientific">Novymonas esmeraldas</name>
    <dbReference type="NCBI Taxonomy" id="1808958"/>
    <lineage>
        <taxon>Eukaryota</taxon>
        <taxon>Discoba</taxon>
        <taxon>Euglenozoa</taxon>
        <taxon>Kinetoplastea</taxon>
        <taxon>Metakinetoplastina</taxon>
        <taxon>Trypanosomatida</taxon>
        <taxon>Trypanosomatidae</taxon>
        <taxon>Novymonas</taxon>
    </lineage>
</organism>
<feature type="region of interest" description="Disordered" evidence="1">
    <location>
        <begin position="290"/>
        <end position="328"/>
    </location>
</feature>
<feature type="compositionally biased region" description="Acidic residues" evidence="1">
    <location>
        <begin position="155"/>
        <end position="168"/>
    </location>
</feature>
<feature type="region of interest" description="Disordered" evidence="1">
    <location>
        <begin position="378"/>
        <end position="413"/>
    </location>
</feature>
<protein>
    <submittedName>
        <fullName evidence="3">F-box domain containing protein</fullName>
    </submittedName>
</protein>
<keyword evidence="4" id="KW-1185">Reference proteome</keyword>
<dbReference type="SUPFAM" id="SSF81383">
    <property type="entry name" value="F-box domain"/>
    <property type="match status" value="1"/>
</dbReference>
<evidence type="ECO:0000313" key="4">
    <source>
        <dbReference type="Proteomes" id="UP001430356"/>
    </source>
</evidence>